<keyword evidence="4" id="KW-1185">Reference proteome</keyword>
<dbReference type="GO" id="GO:0033596">
    <property type="term" value="C:TSC1-TSC2 complex"/>
    <property type="evidence" value="ECO:0007669"/>
    <property type="project" value="TreeGrafter"/>
</dbReference>
<feature type="region of interest" description="Disordered" evidence="2">
    <location>
        <begin position="883"/>
        <end position="1069"/>
    </location>
</feature>
<reference evidence="3" key="1">
    <citation type="submission" date="2021-12" db="EMBL/GenBank/DDBJ databases">
        <title>Curvularia clavata genome.</title>
        <authorList>
            <person name="Cao Y."/>
        </authorList>
    </citation>
    <scope>NUCLEOTIDE SEQUENCE</scope>
    <source>
        <strain evidence="3">Yc1106</strain>
    </source>
</reference>
<gene>
    <name evidence="3" type="ORF">yc1106_03246</name>
</gene>
<proteinExistence type="predicted"/>
<feature type="region of interest" description="Disordered" evidence="2">
    <location>
        <begin position="310"/>
        <end position="344"/>
    </location>
</feature>
<dbReference type="EMBL" id="CP089275">
    <property type="protein sequence ID" value="USP75972.1"/>
    <property type="molecule type" value="Genomic_DNA"/>
</dbReference>
<sequence length="1069" mass="120887">MSGNPLTFATRLLTSSSRSMREALKALNATFSADTVAYPLPDELCATIDAFLERYHDIDDHDSQRFHEDLHTLYLRHVANSPEKRGAFLSALRILRPAITGEARLTVWWNSVLKSIIDGIGYKKRELEDAKAIIQSILVYDPEADKDGEQARLSSLFTTIILDAYLARTAIPSSPDDFLSPENEYIVRGLETVLVDYGRKMPKVFLLKLDDLFVQAQYRIRALNLLSAFVRLQPPHLHLVLETPLIQHLEKCLLVDNSSLVIELALVVLIMFLPHICGALTSDHHLEKLFLVYCRILCWDKLRRGDANAGDMDVQDDSSEDEEDEEEQDDSEQAWEQVQPSVDYPESSPPTLMYYFTFLYGLFPLNFMSFVRKPRRYLKSLNFPGARDFDLDQDLIHTRTEPYRQAHLLHPNMFNTTAEDELTESKWLKSDPADVVIECMGLCVAVSSTLSDPGPPPSAALPPVPDIPSNFTLDDQDGATVHGSDESRRNTQSTMNVTSNDIPDVPDGFEIPPRIKSIKSTVSIKSMASPLLKGRDMTDSPTLPPAKDTPKPDLHSPSAAATHRFITEQSSLDNFVHSVSRQTHANQNEFQNHTVASLQREIMLLRNDLHFERYLKLQHLVHIGQLQRKHIKEATAEAETQNLINTNKTLKARLAKANEQYAQLKKETLTSRSQSKKWEGELTAKVRSYKESEKTWHNDEDKLRFELQRTQADYEQLKKIVERAEAEQLKAQQRTKALEYELEDYGDIRRELENAQEKINAFENQRKELHIFMQERNDLRNDLEIANMRLNSRDNERERSVKAYERRIMELEARLQSSDKNAIKPGQLPPSVQQMLDSTLAASNAKLQQLKKAHYRLLEQHTELQMKYYELEGEQKATLGQLYPRDKSGQIDFGSPQINRNPSTRHASSYNPKYLPPLSTEGASSEEPEPYSQYSSPESAQSPGSGAMPDYSARFGSMNQGMQQTSSTRPSPYPGFGGGYGPDYAGTHEASPAGQLQSPQLHSSAKSSFSADTDGSSNKDKKDKVEAKSEVRVYGRGGAQNIGKKVKDKDQRKPSSSKTGGFRGLRGIM</sequence>
<organism evidence="3 4">
    <name type="scientific">Curvularia clavata</name>
    <dbReference type="NCBI Taxonomy" id="95742"/>
    <lineage>
        <taxon>Eukaryota</taxon>
        <taxon>Fungi</taxon>
        <taxon>Dikarya</taxon>
        <taxon>Ascomycota</taxon>
        <taxon>Pezizomycotina</taxon>
        <taxon>Dothideomycetes</taxon>
        <taxon>Pleosporomycetidae</taxon>
        <taxon>Pleosporales</taxon>
        <taxon>Pleosporineae</taxon>
        <taxon>Pleosporaceae</taxon>
        <taxon>Curvularia</taxon>
    </lineage>
</organism>
<feature type="compositionally biased region" description="Polar residues" evidence="2">
    <location>
        <begin position="896"/>
        <end position="911"/>
    </location>
</feature>
<feature type="compositionally biased region" description="Polar residues" evidence="2">
    <location>
        <begin position="490"/>
        <end position="501"/>
    </location>
</feature>
<dbReference type="PANTHER" id="PTHR15154:SF2">
    <property type="entry name" value="HAMARTIN"/>
    <property type="match status" value="1"/>
</dbReference>
<dbReference type="Proteomes" id="UP001056012">
    <property type="component" value="Chromosome 2"/>
</dbReference>
<feature type="compositionally biased region" description="Polar residues" evidence="2">
    <location>
        <begin position="994"/>
        <end position="1016"/>
    </location>
</feature>
<dbReference type="InterPro" id="IPR016024">
    <property type="entry name" value="ARM-type_fold"/>
</dbReference>
<protein>
    <recommendedName>
        <fullName evidence="5">Hamartin protein-domain-containing protein</fullName>
    </recommendedName>
</protein>
<feature type="compositionally biased region" description="Low complexity" evidence="2">
    <location>
        <begin position="930"/>
        <end position="943"/>
    </location>
</feature>
<dbReference type="SUPFAM" id="SSF48371">
    <property type="entry name" value="ARM repeat"/>
    <property type="match status" value="1"/>
</dbReference>
<feature type="region of interest" description="Disordered" evidence="2">
    <location>
        <begin position="529"/>
        <end position="558"/>
    </location>
</feature>
<dbReference type="PANTHER" id="PTHR15154">
    <property type="entry name" value="HAMARTIN"/>
    <property type="match status" value="1"/>
</dbReference>
<feature type="coiled-coil region" evidence="1">
    <location>
        <begin position="640"/>
        <end position="667"/>
    </location>
</feature>
<name>A0A9Q8Z490_CURCL</name>
<dbReference type="AlphaFoldDB" id="A0A9Q8Z490"/>
<feature type="compositionally biased region" description="Basic and acidic residues" evidence="2">
    <location>
        <begin position="1017"/>
        <end position="1033"/>
    </location>
</feature>
<evidence type="ECO:0000256" key="1">
    <source>
        <dbReference type="SAM" id="Coils"/>
    </source>
</evidence>
<evidence type="ECO:0000313" key="4">
    <source>
        <dbReference type="Proteomes" id="UP001056012"/>
    </source>
</evidence>
<dbReference type="GO" id="GO:0051726">
    <property type="term" value="P:regulation of cell cycle"/>
    <property type="evidence" value="ECO:0007669"/>
    <property type="project" value="TreeGrafter"/>
</dbReference>
<feature type="coiled-coil region" evidence="1">
    <location>
        <begin position="700"/>
        <end position="821"/>
    </location>
</feature>
<dbReference type="OrthoDB" id="6022054at2759"/>
<evidence type="ECO:0000313" key="3">
    <source>
        <dbReference type="EMBL" id="USP75972.1"/>
    </source>
</evidence>
<dbReference type="InterPro" id="IPR007483">
    <property type="entry name" value="Hamartin"/>
</dbReference>
<dbReference type="GO" id="GO:0032007">
    <property type="term" value="P:negative regulation of TOR signaling"/>
    <property type="evidence" value="ECO:0007669"/>
    <property type="project" value="TreeGrafter"/>
</dbReference>
<evidence type="ECO:0008006" key="5">
    <source>
        <dbReference type="Google" id="ProtNLM"/>
    </source>
</evidence>
<keyword evidence="1" id="KW-0175">Coiled coil</keyword>
<evidence type="ECO:0000256" key="2">
    <source>
        <dbReference type="SAM" id="MobiDB-lite"/>
    </source>
</evidence>
<feature type="region of interest" description="Disordered" evidence="2">
    <location>
        <begin position="468"/>
        <end position="512"/>
    </location>
</feature>
<feature type="compositionally biased region" description="Acidic residues" evidence="2">
    <location>
        <begin position="313"/>
        <end position="333"/>
    </location>
</feature>
<dbReference type="VEuPathDB" id="FungiDB:yc1106_03246"/>
<dbReference type="Pfam" id="PF04388">
    <property type="entry name" value="Hamartin"/>
    <property type="match status" value="1"/>
</dbReference>
<accession>A0A9Q8Z490</accession>
<feature type="compositionally biased region" description="Polar residues" evidence="2">
    <location>
        <begin position="957"/>
        <end position="970"/>
    </location>
</feature>